<evidence type="ECO:0000256" key="5">
    <source>
        <dbReference type="ARBA" id="ARBA00022554"/>
    </source>
</evidence>
<evidence type="ECO:0000259" key="14">
    <source>
        <dbReference type="PROSITE" id="PS50135"/>
    </source>
</evidence>
<evidence type="ECO:0000256" key="4">
    <source>
        <dbReference type="ARBA" id="ARBA00022448"/>
    </source>
</evidence>
<organism evidence="16 17">
    <name type="scientific">Prunus persica</name>
    <name type="common">Peach</name>
    <name type="synonym">Amygdalus persica</name>
    <dbReference type="NCBI Taxonomy" id="3760"/>
    <lineage>
        <taxon>Eukaryota</taxon>
        <taxon>Viridiplantae</taxon>
        <taxon>Streptophyta</taxon>
        <taxon>Embryophyta</taxon>
        <taxon>Tracheophyta</taxon>
        <taxon>Spermatophyta</taxon>
        <taxon>Magnoliopsida</taxon>
        <taxon>eudicotyledons</taxon>
        <taxon>Gunneridae</taxon>
        <taxon>Pentapetalae</taxon>
        <taxon>rosids</taxon>
        <taxon>fabids</taxon>
        <taxon>Rosales</taxon>
        <taxon>Rosaceae</taxon>
        <taxon>Amygdaloideae</taxon>
        <taxon>Amygdaleae</taxon>
        <taxon>Prunus</taxon>
    </lineage>
</organism>
<dbReference type="Pfam" id="PF00564">
    <property type="entry name" value="PB1"/>
    <property type="match status" value="1"/>
</dbReference>
<dbReference type="GO" id="GO:0015031">
    <property type="term" value="P:protein transport"/>
    <property type="evidence" value="ECO:0007669"/>
    <property type="project" value="UniProtKB-KW"/>
</dbReference>
<feature type="compositionally biased region" description="Polar residues" evidence="13">
    <location>
        <begin position="105"/>
        <end position="114"/>
    </location>
</feature>
<dbReference type="PROSITE" id="PS50135">
    <property type="entry name" value="ZF_ZZ_2"/>
    <property type="match status" value="1"/>
</dbReference>
<evidence type="ECO:0000313" key="17">
    <source>
        <dbReference type="Proteomes" id="UP000006882"/>
    </source>
</evidence>
<evidence type="ECO:0000256" key="1">
    <source>
        <dbReference type="ARBA" id="ARBA00004116"/>
    </source>
</evidence>
<dbReference type="PANTHER" id="PTHR20930">
    <property type="entry name" value="OVARIAN CARCINOMA ANTIGEN CA125-RELATED"/>
    <property type="match status" value="1"/>
</dbReference>
<proteinExistence type="predicted"/>
<dbReference type="PROSITE" id="PS51745">
    <property type="entry name" value="PB1"/>
    <property type="match status" value="1"/>
</dbReference>
<dbReference type="GO" id="GO:0005776">
    <property type="term" value="C:autophagosome"/>
    <property type="evidence" value="ECO:0007669"/>
    <property type="project" value="UniProtKB-SubCell"/>
</dbReference>
<dbReference type="InterPro" id="IPR032350">
    <property type="entry name" value="Nbr1_FW"/>
</dbReference>
<dbReference type="Gene3D" id="3.10.20.90">
    <property type="entry name" value="Phosphatidylinositol 3-kinase Catalytic Subunit, Chain A, domain 1"/>
    <property type="match status" value="1"/>
</dbReference>
<dbReference type="AlphaFoldDB" id="A0A251P9G6"/>
<dbReference type="Gene3D" id="2.60.40.10">
    <property type="entry name" value="Immunoglobulins"/>
    <property type="match status" value="1"/>
</dbReference>
<dbReference type="Pfam" id="PF16158">
    <property type="entry name" value="N_BRCA1_IG"/>
    <property type="match status" value="1"/>
</dbReference>
<reference evidence="16 17" key="1">
    <citation type="journal article" date="2013" name="Nat. Genet.">
        <title>The high-quality draft genome of peach (Prunus persica) identifies unique patterns of genetic diversity, domestication and genome evolution.</title>
        <authorList>
            <consortium name="International Peach Genome Initiative"/>
            <person name="Verde I."/>
            <person name="Abbott A.G."/>
            <person name="Scalabrin S."/>
            <person name="Jung S."/>
            <person name="Shu S."/>
            <person name="Marroni F."/>
            <person name="Zhebentyayeva T."/>
            <person name="Dettori M.T."/>
            <person name="Grimwood J."/>
            <person name="Cattonaro F."/>
            <person name="Zuccolo A."/>
            <person name="Rossini L."/>
            <person name="Jenkins J."/>
            <person name="Vendramin E."/>
            <person name="Meisel L.A."/>
            <person name="Decroocq V."/>
            <person name="Sosinski B."/>
            <person name="Prochnik S."/>
            <person name="Mitros T."/>
            <person name="Policriti A."/>
            <person name="Cipriani G."/>
            <person name="Dondini L."/>
            <person name="Ficklin S."/>
            <person name="Goodstein D.M."/>
            <person name="Xuan P."/>
            <person name="Del Fabbro C."/>
            <person name="Aramini V."/>
            <person name="Copetti D."/>
            <person name="Gonzalez S."/>
            <person name="Horner D.S."/>
            <person name="Falchi R."/>
            <person name="Lucas S."/>
            <person name="Mica E."/>
            <person name="Maldonado J."/>
            <person name="Lazzari B."/>
            <person name="Bielenberg D."/>
            <person name="Pirona R."/>
            <person name="Miculan M."/>
            <person name="Barakat A."/>
            <person name="Testolin R."/>
            <person name="Stella A."/>
            <person name="Tartarini S."/>
            <person name="Tonutti P."/>
            <person name="Arus P."/>
            <person name="Orellana A."/>
            <person name="Wells C."/>
            <person name="Main D."/>
            <person name="Vizzotto G."/>
            <person name="Silva H."/>
            <person name="Salamini F."/>
            <person name="Schmutz J."/>
            <person name="Morgante M."/>
            <person name="Rokhsar D.S."/>
        </authorList>
    </citation>
    <scope>NUCLEOTIDE SEQUENCE [LARGE SCALE GENOMIC DNA]</scope>
    <source>
        <strain evidence="17">cv. Nemared</strain>
    </source>
</reference>
<dbReference type="CDD" id="cd06398">
    <property type="entry name" value="PB1_Joka2"/>
    <property type="match status" value="1"/>
</dbReference>
<dbReference type="InterPro" id="IPR000270">
    <property type="entry name" value="PB1_dom"/>
</dbReference>
<dbReference type="InterPro" id="IPR053793">
    <property type="entry name" value="PB1-like"/>
</dbReference>
<dbReference type="CDD" id="cd14947">
    <property type="entry name" value="NBR1_like"/>
    <property type="match status" value="1"/>
</dbReference>
<keyword evidence="8" id="KW-0862">Zinc</keyword>
<sequence length="717" mass="78673">MASTMVIKVKYGDTLRRFNARVDENDQLDLDMGGLRAKIFSLFNFHPDADIAMTYIDEDGDIVTLVDDDDLRDAMRQQLKFLRIDVHMNNDKAGKSYAKSSGSSTPLRSPKGTSPILNFKTGAAEVLKSLPEPLREFVSKLHLELASQAESSSPVLADLVNRFSNMGISYLIPDSQVPVGGDSATQNGFSKIPTAPSAAANLNDVKDDGKSGPILKSAFEESSSNKSQAMGAVNKNFEKSLGCGASTSSAIPESVINDMSSNHFNECPFTGTAIANQSANPAVCRRIPFKRNHSEAMGGMFHTGVRCDGCGCHPIIGPRFKSVVKEDYDLCRICYSSMGNSSDYIRIDHPVSYRHPRPFKGLYEQPPWVGPPVLPKILRGCSMKSGRPKLDSRFVLDVNVMDGTLIAPSTPFTKIWRMRNTGGLIWPQGTQLMWIGGDRFSKSDSVEIEIPSHGVSADYELDVAVDFTAPESPGRYISYWRMASPSGQKFGQRVWVLIQVDASLKDSFFGSFQGLNLNLPPEICGSKEPEKIDVNLKPASGNDFIEPSGSSSVKEPVKHMPHQQPENDQELHFPINDNLLVGHSGSAPTEPQNSTVSYPTVDIFESAPPSPKSAPVVNAPTSSKGTSSNTGMEDTLLKELEEMGFKQVNLNKEILRRNEYNLEQSVDDLCDVADWDPILEELQEMGFCDAEMNKKLLVKNNGSIKRVVMDLINGEKL</sequence>
<feature type="compositionally biased region" description="Low complexity" evidence="13">
    <location>
        <begin position="95"/>
        <end position="104"/>
    </location>
</feature>
<evidence type="ECO:0000256" key="13">
    <source>
        <dbReference type="SAM" id="MobiDB-lite"/>
    </source>
</evidence>
<dbReference type="SMART" id="SM00666">
    <property type="entry name" value="PB1"/>
    <property type="match status" value="1"/>
</dbReference>
<dbReference type="Proteomes" id="UP000006882">
    <property type="component" value="Chromosome G5"/>
</dbReference>
<feature type="region of interest" description="Disordered" evidence="13">
    <location>
        <begin position="538"/>
        <end position="569"/>
    </location>
</feature>
<dbReference type="EMBL" id="CM007655">
    <property type="protein sequence ID" value="ONI08226.1"/>
    <property type="molecule type" value="Genomic_DNA"/>
</dbReference>
<protein>
    <recommendedName>
        <fullName evidence="18">ZZ-type domain-containing protein</fullName>
    </recommendedName>
</protein>
<keyword evidence="9" id="KW-0653">Protein transport</keyword>
<gene>
    <name evidence="16" type="ORF">PRUPE_5G165800</name>
</gene>
<accession>A0A251P9G6</accession>
<dbReference type="FunFam" id="1.10.8.10:FF:000085">
    <property type="entry name" value="protein NBR1 homolog"/>
    <property type="match status" value="1"/>
</dbReference>
<dbReference type="PANTHER" id="PTHR20930:SF0">
    <property type="entry name" value="PROTEIN ILRUN"/>
    <property type="match status" value="1"/>
</dbReference>
<dbReference type="GO" id="GO:0031410">
    <property type="term" value="C:cytoplasmic vesicle"/>
    <property type="evidence" value="ECO:0007669"/>
    <property type="project" value="UniProtKB-KW"/>
</dbReference>
<evidence type="ECO:0000256" key="11">
    <source>
        <dbReference type="ARBA" id="ARBA00023329"/>
    </source>
</evidence>
<evidence type="ECO:0000256" key="12">
    <source>
        <dbReference type="PROSITE-ProRule" id="PRU00228"/>
    </source>
</evidence>
<dbReference type="Pfam" id="PF24932">
    <property type="entry name" value="UBA_NBR1_C"/>
    <property type="match status" value="2"/>
</dbReference>
<evidence type="ECO:0008006" key="18">
    <source>
        <dbReference type="Google" id="ProtNLM"/>
    </source>
</evidence>
<evidence type="ECO:0000256" key="10">
    <source>
        <dbReference type="ARBA" id="ARBA00023006"/>
    </source>
</evidence>
<dbReference type="GO" id="GO:0008270">
    <property type="term" value="F:zinc ion binding"/>
    <property type="evidence" value="ECO:0007669"/>
    <property type="project" value="UniProtKB-KW"/>
</dbReference>
<feature type="domain" description="ZZ-type" evidence="14">
    <location>
        <begin position="302"/>
        <end position="352"/>
    </location>
</feature>
<keyword evidence="11" id="KW-0968">Cytoplasmic vesicle</keyword>
<dbReference type="SUPFAM" id="SSF46934">
    <property type="entry name" value="UBA-like"/>
    <property type="match status" value="1"/>
</dbReference>
<evidence type="ECO:0000256" key="2">
    <source>
        <dbReference type="ARBA" id="ARBA00004419"/>
    </source>
</evidence>
<dbReference type="Gramene" id="ONI08226">
    <property type="protein sequence ID" value="ONI08226"/>
    <property type="gene ID" value="PRUPE_5G165800"/>
</dbReference>
<dbReference type="InterPro" id="IPR043145">
    <property type="entry name" value="Znf_ZZ_sf"/>
</dbReference>
<evidence type="ECO:0000259" key="15">
    <source>
        <dbReference type="PROSITE" id="PS51745"/>
    </source>
</evidence>
<comment type="subcellular location">
    <subcellularLocation>
        <location evidence="2">Cytoplasmic vesicle</location>
        <location evidence="2">Autophagosome</location>
    </subcellularLocation>
    <subcellularLocation>
        <location evidence="1">Vacuole</location>
    </subcellularLocation>
</comment>
<dbReference type="SUPFAM" id="SSF54277">
    <property type="entry name" value="CAD &amp; PB1 domains"/>
    <property type="match status" value="1"/>
</dbReference>
<dbReference type="Gene3D" id="3.30.60.90">
    <property type="match status" value="1"/>
</dbReference>
<keyword evidence="7 12" id="KW-0863">Zinc-finger</keyword>
<dbReference type="InterPro" id="IPR009060">
    <property type="entry name" value="UBA-like_sf"/>
</dbReference>
<feature type="region of interest" description="Disordered" evidence="13">
    <location>
        <begin position="606"/>
        <end position="631"/>
    </location>
</feature>
<dbReference type="InterPro" id="IPR056893">
    <property type="entry name" value="UBA_Nbr1_C"/>
</dbReference>
<dbReference type="FunFam" id="2.60.40.10:FF:000199">
    <property type="entry name" value="next to BRCA1 gene 1 protein-like"/>
    <property type="match status" value="1"/>
</dbReference>
<evidence type="ECO:0000256" key="3">
    <source>
        <dbReference type="ARBA" id="ARBA00011726"/>
    </source>
</evidence>
<comment type="subunit">
    <text evidence="3">Homodimers and heterodimers.</text>
</comment>
<evidence type="ECO:0000256" key="8">
    <source>
        <dbReference type="ARBA" id="ARBA00022833"/>
    </source>
</evidence>
<keyword evidence="10" id="KW-0072">Autophagy</keyword>
<keyword evidence="4" id="KW-0813">Transport</keyword>
<dbReference type="Pfam" id="PF00569">
    <property type="entry name" value="ZZ"/>
    <property type="match status" value="1"/>
</dbReference>
<evidence type="ECO:0000313" key="16">
    <source>
        <dbReference type="EMBL" id="ONI08226.1"/>
    </source>
</evidence>
<dbReference type="GO" id="GO:0006914">
    <property type="term" value="P:autophagy"/>
    <property type="evidence" value="ECO:0007669"/>
    <property type="project" value="UniProtKB-KW"/>
</dbReference>
<feature type="compositionally biased region" description="Polar residues" evidence="13">
    <location>
        <begin position="621"/>
        <end position="631"/>
    </location>
</feature>
<dbReference type="SUPFAM" id="SSF57850">
    <property type="entry name" value="RING/U-box"/>
    <property type="match status" value="1"/>
</dbReference>
<feature type="region of interest" description="Disordered" evidence="13">
    <location>
        <begin position="94"/>
        <end position="114"/>
    </location>
</feature>
<keyword evidence="5" id="KW-0926">Vacuole</keyword>
<dbReference type="CDD" id="cd14319">
    <property type="entry name" value="UBA_NBR1"/>
    <property type="match status" value="2"/>
</dbReference>
<dbReference type="SMART" id="SM00291">
    <property type="entry name" value="ZnF_ZZ"/>
    <property type="match status" value="1"/>
</dbReference>
<name>A0A251P9G6_PRUPE</name>
<keyword evidence="17" id="KW-1185">Reference proteome</keyword>
<dbReference type="Gene3D" id="1.10.8.10">
    <property type="entry name" value="DNA helicase RuvA subunit, C-terminal domain"/>
    <property type="match status" value="2"/>
</dbReference>
<evidence type="ECO:0000256" key="7">
    <source>
        <dbReference type="ARBA" id="ARBA00022771"/>
    </source>
</evidence>
<evidence type="ECO:0000256" key="6">
    <source>
        <dbReference type="ARBA" id="ARBA00022723"/>
    </source>
</evidence>
<keyword evidence="6" id="KW-0479">Metal-binding</keyword>
<feature type="domain" description="PB1" evidence="15">
    <location>
        <begin position="4"/>
        <end position="86"/>
    </location>
</feature>
<dbReference type="InterPro" id="IPR013783">
    <property type="entry name" value="Ig-like_fold"/>
</dbReference>
<evidence type="ECO:0000256" key="9">
    <source>
        <dbReference type="ARBA" id="ARBA00022927"/>
    </source>
</evidence>
<dbReference type="InterPro" id="IPR000433">
    <property type="entry name" value="Znf_ZZ"/>
</dbReference>